<evidence type="ECO:0000313" key="3">
    <source>
        <dbReference type="Proteomes" id="UP001140949"/>
    </source>
</evidence>
<gene>
    <name evidence="2" type="ORF">M6B38_108455</name>
</gene>
<keyword evidence="3" id="KW-1185">Reference proteome</keyword>
<evidence type="ECO:0000313" key="2">
    <source>
        <dbReference type="EMBL" id="KAJ6803017.1"/>
    </source>
</evidence>
<reference evidence="2" key="1">
    <citation type="journal article" date="2023" name="GigaByte">
        <title>Genome assembly of the bearded iris, Iris pallida Lam.</title>
        <authorList>
            <person name="Bruccoleri R.E."/>
            <person name="Oakeley E.J."/>
            <person name="Faust A.M.E."/>
            <person name="Altorfer M."/>
            <person name="Dessus-Babus S."/>
            <person name="Burckhardt D."/>
            <person name="Oertli M."/>
            <person name="Naumann U."/>
            <person name="Petersen F."/>
            <person name="Wong J."/>
        </authorList>
    </citation>
    <scope>NUCLEOTIDE SEQUENCE</scope>
    <source>
        <strain evidence="2">GSM-AAB239-AS_SAM_17_03QT</strain>
    </source>
</reference>
<organism evidence="2 3">
    <name type="scientific">Iris pallida</name>
    <name type="common">Sweet iris</name>
    <dbReference type="NCBI Taxonomy" id="29817"/>
    <lineage>
        <taxon>Eukaryota</taxon>
        <taxon>Viridiplantae</taxon>
        <taxon>Streptophyta</taxon>
        <taxon>Embryophyta</taxon>
        <taxon>Tracheophyta</taxon>
        <taxon>Spermatophyta</taxon>
        <taxon>Magnoliopsida</taxon>
        <taxon>Liliopsida</taxon>
        <taxon>Asparagales</taxon>
        <taxon>Iridaceae</taxon>
        <taxon>Iridoideae</taxon>
        <taxon>Irideae</taxon>
        <taxon>Iris</taxon>
    </lineage>
</organism>
<feature type="region of interest" description="Disordered" evidence="1">
    <location>
        <begin position="29"/>
        <end position="50"/>
    </location>
</feature>
<dbReference type="AlphaFoldDB" id="A0AAX6EFU7"/>
<dbReference type="EMBL" id="JANAVB010036620">
    <property type="protein sequence ID" value="KAJ6803017.1"/>
    <property type="molecule type" value="Genomic_DNA"/>
</dbReference>
<name>A0AAX6EFU7_IRIPA</name>
<accession>A0AAX6EFU7</accession>
<evidence type="ECO:0000256" key="1">
    <source>
        <dbReference type="SAM" id="MobiDB-lite"/>
    </source>
</evidence>
<reference evidence="2" key="2">
    <citation type="submission" date="2023-04" db="EMBL/GenBank/DDBJ databases">
        <authorList>
            <person name="Bruccoleri R.E."/>
            <person name="Oakeley E.J."/>
            <person name="Faust A.-M."/>
            <person name="Dessus-Babus S."/>
            <person name="Altorfer M."/>
            <person name="Burckhardt D."/>
            <person name="Oertli M."/>
            <person name="Naumann U."/>
            <person name="Petersen F."/>
            <person name="Wong J."/>
        </authorList>
    </citation>
    <scope>NUCLEOTIDE SEQUENCE</scope>
    <source>
        <strain evidence="2">GSM-AAB239-AS_SAM_17_03QT</strain>
        <tissue evidence="2">Leaf</tissue>
    </source>
</reference>
<sequence>MSFRRALHPHFNLLKETRCKYPPRMVISSSSSSFCSDLPTKKGKAAPLQV</sequence>
<proteinExistence type="predicted"/>
<protein>
    <submittedName>
        <fullName evidence="2">GTP-binding protein OBGM, mitochondrial</fullName>
    </submittedName>
</protein>
<dbReference type="Proteomes" id="UP001140949">
    <property type="component" value="Unassembled WGS sequence"/>
</dbReference>
<comment type="caution">
    <text evidence="2">The sequence shown here is derived from an EMBL/GenBank/DDBJ whole genome shotgun (WGS) entry which is preliminary data.</text>
</comment>